<accession>A0AAE3W5Z8</accession>
<name>A0AAE3W5Z8_9ACTN</name>
<feature type="transmembrane region" description="Helical" evidence="6">
    <location>
        <begin position="138"/>
        <end position="161"/>
    </location>
</feature>
<evidence type="ECO:0000256" key="4">
    <source>
        <dbReference type="ARBA" id="ARBA00023136"/>
    </source>
</evidence>
<evidence type="ECO:0000256" key="3">
    <source>
        <dbReference type="ARBA" id="ARBA00022989"/>
    </source>
</evidence>
<comment type="similarity">
    <text evidence="6">Belongs to the ABC-2 integral membrane protein family.</text>
</comment>
<dbReference type="EMBL" id="JAUSUZ010000001">
    <property type="protein sequence ID" value="MDQ0369025.1"/>
    <property type="molecule type" value="Genomic_DNA"/>
</dbReference>
<keyword evidence="9" id="KW-1185">Reference proteome</keyword>
<evidence type="ECO:0000256" key="6">
    <source>
        <dbReference type="RuleBase" id="RU361157"/>
    </source>
</evidence>
<dbReference type="GO" id="GO:0043190">
    <property type="term" value="C:ATP-binding cassette (ABC) transporter complex"/>
    <property type="evidence" value="ECO:0007669"/>
    <property type="project" value="InterPro"/>
</dbReference>
<dbReference type="PANTHER" id="PTHR43027">
    <property type="entry name" value="DOXORUBICIN RESISTANCE ABC TRANSPORTER PERMEASE PROTEIN DRRC-RELATED"/>
    <property type="match status" value="1"/>
</dbReference>
<sequence>MRPLLALTATEGRLFARDGMSVGFGLLFPSVLLYVLGGLMPGFREPAEDMGGIRPIDIYLPIVVAMAIATIAISTLPAQLAGYRERGVLRRMATTPVGPGPLLGAQLLVNLLAMLISVVVAVTIGITLLGVPFPAAPFHFTGIVLLATITMFSIGLLIAALSPTTKTASGIGMLVYFPMLFFAGVWTPGPIMPEYLRRIAEFTPLGAASQALSDAWSGTGVAPTALAVLTAYALLVTLLATRLFRWS</sequence>
<proteinExistence type="inferred from homology"/>
<dbReference type="PROSITE" id="PS51012">
    <property type="entry name" value="ABC_TM2"/>
    <property type="match status" value="1"/>
</dbReference>
<dbReference type="PANTHER" id="PTHR43027:SF2">
    <property type="entry name" value="TRANSPORT PERMEASE PROTEIN"/>
    <property type="match status" value="1"/>
</dbReference>
<keyword evidence="3 6" id="KW-1133">Transmembrane helix</keyword>
<dbReference type="Proteomes" id="UP001240236">
    <property type="component" value="Unassembled WGS sequence"/>
</dbReference>
<evidence type="ECO:0000256" key="5">
    <source>
        <dbReference type="ARBA" id="ARBA00023251"/>
    </source>
</evidence>
<dbReference type="InterPro" id="IPR047817">
    <property type="entry name" value="ABC2_TM_bact-type"/>
</dbReference>
<dbReference type="GO" id="GO:0046677">
    <property type="term" value="P:response to antibiotic"/>
    <property type="evidence" value="ECO:0007669"/>
    <property type="project" value="UniProtKB-KW"/>
</dbReference>
<comment type="caution">
    <text evidence="8">The sequence shown here is derived from an EMBL/GenBank/DDBJ whole genome shotgun (WGS) entry which is preliminary data.</text>
</comment>
<protein>
    <recommendedName>
        <fullName evidence="6">Transport permease protein</fullName>
    </recommendedName>
</protein>
<feature type="domain" description="ABC transmembrane type-2" evidence="7">
    <location>
        <begin position="20"/>
        <end position="247"/>
    </location>
</feature>
<reference evidence="8 9" key="1">
    <citation type="submission" date="2023-07" db="EMBL/GenBank/DDBJ databases">
        <title>Sequencing the genomes of 1000 actinobacteria strains.</title>
        <authorList>
            <person name="Klenk H.-P."/>
        </authorList>
    </citation>
    <scope>NUCLEOTIDE SEQUENCE [LARGE SCALE GENOMIC DNA]</scope>
    <source>
        <strain evidence="8 9">DSM 44709</strain>
    </source>
</reference>
<dbReference type="GO" id="GO:0140359">
    <property type="term" value="F:ABC-type transporter activity"/>
    <property type="evidence" value="ECO:0007669"/>
    <property type="project" value="InterPro"/>
</dbReference>
<feature type="transmembrane region" description="Helical" evidence="6">
    <location>
        <begin position="58"/>
        <end position="81"/>
    </location>
</feature>
<evidence type="ECO:0000256" key="1">
    <source>
        <dbReference type="ARBA" id="ARBA00004141"/>
    </source>
</evidence>
<dbReference type="InterPro" id="IPR052902">
    <property type="entry name" value="ABC-2_transporter"/>
</dbReference>
<feature type="transmembrane region" description="Helical" evidence="6">
    <location>
        <begin position="221"/>
        <end position="244"/>
    </location>
</feature>
<keyword evidence="2 6" id="KW-0812">Transmembrane</keyword>
<keyword evidence="6" id="KW-0813">Transport</keyword>
<evidence type="ECO:0000313" key="8">
    <source>
        <dbReference type="EMBL" id="MDQ0369025.1"/>
    </source>
</evidence>
<feature type="transmembrane region" description="Helical" evidence="6">
    <location>
        <begin position="102"/>
        <end position="126"/>
    </location>
</feature>
<dbReference type="AlphaFoldDB" id="A0AAE3W5Z8"/>
<evidence type="ECO:0000313" key="9">
    <source>
        <dbReference type="Proteomes" id="UP001240236"/>
    </source>
</evidence>
<dbReference type="Pfam" id="PF01061">
    <property type="entry name" value="ABC2_membrane"/>
    <property type="match status" value="1"/>
</dbReference>
<dbReference type="RefSeq" id="WP_307243971.1">
    <property type="nucleotide sequence ID" value="NZ_JAUSUZ010000001.1"/>
</dbReference>
<evidence type="ECO:0000259" key="7">
    <source>
        <dbReference type="PROSITE" id="PS51012"/>
    </source>
</evidence>
<keyword evidence="5" id="KW-0046">Antibiotic resistance</keyword>
<dbReference type="InterPro" id="IPR000412">
    <property type="entry name" value="ABC_2_transport"/>
</dbReference>
<keyword evidence="4 6" id="KW-0472">Membrane</keyword>
<feature type="transmembrane region" description="Helical" evidence="6">
    <location>
        <begin position="168"/>
        <end position="187"/>
    </location>
</feature>
<keyword evidence="6" id="KW-1003">Cell membrane</keyword>
<gene>
    <name evidence="8" type="ORF">J2S42_005694</name>
</gene>
<comment type="subcellular location">
    <subcellularLocation>
        <location evidence="6">Cell membrane</location>
        <topology evidence="6">Multi-pass membrane protein</topology>
    </subcellularLocation>
    <subcellularLocation>
        <location evidence="1">Membrane</location>
        <topology evidence="1">Multi-pass membrane protein</topology>
    </subcellularLocation>
</comment>
<dbReference type="InterPro" id="IPR013525">
    <property type="entry name" value="ABC2_TM"/>
</dbReference>
<organism evidence="8 9">
    <name type="scientific">Catenuloplanes indicus</name>
    <dbReference type="NCBI Taxonomy" id="137267"/>
    <lineage>
        <taxon>Bacteria</taxon>
        <taxon>Bacillati</taxon>
        <taxon>Actinomycetota</taxon>
        <taxon>Actinomycetes</taxon>
        <taxon>Micromonosporales</taxon>
        <taxon>Micromonosporaceae</taxon>
        <taxon>Catenuloplanes</taxon>
    </lineage>
</organism>
<dbReference type="PIRSF" id="PIRSF006648">
    <property type="entry name" value="DrrB"/>
    <property type="match status" value="1"/>
</dbReference>
<feature type="transmembrane region" description="Helical" evidence="6">
    <location>
        <begin position="21"/>
        <end position="43"/>
    </location>
</feature>
<evidence type="ECO:0000256" key="2">
    <source>
        <dbReference type="ARBA" id="ARBA00022692"/>
    </source>
</evidence>